<evidence type="ECO:0000256" key="3">
    <source>
        <dbReference type="ARBA" id="ARBA00023235"/>
    </source>
</evidence>
<dbReference type="Pfam" id="PF00397">
    <property type="entry name" value="WW"/>
    <property type="match status" value="1"/>
</dbReference>
<evidence type="ECO:0000256" key="1">
    <source>
        <dbReference type="ARBA" id="ARBA00000971"/>
    </source>
</evidence>
<dbReference type="CDD" id="cd00201">
    <property type="entry name" value="WW"/>
    <property type="match status" value="1"/>
</dbReference>
<dbReference type="InterPro" id="IPR000297">
    <property type="entry name" value="PPIase_PpiC"/>
</dbReference>
<reference evidence="8 9" key="1">
    <citation type="submission" date="2013-02" db="EMBL/GenBank/DDBJ databases">
        <title>Genome sequence of Candida maltosa Xu316, a potential industrial strain for xylitol and ethanol production.</title>
        <authorList>
            <person name="Yu J."/>
            <person name="Wang Q."/>
            <person name="Geng X."/>
            <person name="Bao W."/>
            <person name="He P."/>
            <person name="Cai J."/>
        </authorList>
    </citation>
    <scope>NUCLEOTIDE SEQUENCE [LARGE SCALE GENOMIC DNA]</scope>
    <source>
        <strain evidence="9">Xu316</strain>
    </source>
</reference>
<evidence type="ECO:0000256" key="2">
    <source>
        <dbReference type="ARBA" id="ARBA00023110"/>
    </source>
</evidence>
<evidence type="ECO:0000256" key="5">
    <source>
        <dbReference type="RuleBase" id="RU363014"/>
    </source>
</evidence>
<dbReference type="PANTHER" id="PTHR10657:SF4">
    <property type="entry name" value="PEPTIDYL-PROLYL CIS-TRANS ISOMERASE-RELATED"/>
    <property type="match status" value="1"/>
</dbReference>
<dbReference type="OrthoDB" id="2530521at2759"/>
<evidence type="ECO:0000256" key="4">
    <source>
        <dbReference type="PROSITE-ProRule" id="PRU00278"/>
    </source>
</evidence>
<proteinExistence type="predicted"/>
<comment type="catalytic activity">
    <reaction evidence="1 5">
        <text>[protein]-peptidylproline (omega=180) = [protein]-peptidylproline (omega=0)</text>
        <dbReference type="Rhea" id="RHEA:16237"/>
        <dbReference type="Rhea" id="RHEA-COMP:10747"/>
        <dbReference type="Rhea" id="RHEA-COMP:10748"/>
        <dbReference type="ChEBI" id="CHEBI:83833"/>
        <dbReference type="ChEBI" id="CHEBI:83834"/>
        <dbReference type="EC" id="5.2.1.8"/>
    </reaction>
</comment>
<sequence length="178" mass="19949">MSSSTATGLPPNWTIKVSRTHNKEYFLNQTTNESSWDPPYGTDLDVLKAYVSKFKNNGYKPVVNDDGKVRVSHLLIKNNQSRKPKSWRSPNEITRTREESIQILKKHLETIRSGEAKLSDIASTESDCSSHDRGGDLGYFSKGQMQPPFEEAAFNLHVGEVSNIVETNSGVHILQRTG</sequence>
<dbReference type="OMA" id="DEVQCLH"/>
<dbReference type="HOGENOM" id="CLU_090028_0_0_1"/>
<dbReference type="STRING" id="1245528.M3JVK4"/>
<dbReference type="Pfam" id="PF00639">
    <property type="entry name" value="Rotamase"/>
    <property type="match status" value="1"/>
</dbReference>
<keyword evidence="9" id="KW-1185">Reference proteome</keyword>
<dbReference type="Gene3D" id="3.10.50.40">
    <property type="match status" value="1"/>
</dbReference>
<dbReference type="GO" id="GO:0005829">
    <property type="term" value="C:cytosol"/>
    <property type="evidence" value="ECO:0007669"/>
    <property type="project" value="TreeGrafter"/>
</dbReference>
<name>M3JVK4_CANMX</name>
<dbReference type="PANTHER" id="PTHR10657">
    <property type="entry name" value="PEPTIDYL-PROLYL CIS-TRANS ISOMERASE"/>
    <property type="match status" value="1"/>
</dbReference>
<dbReference type="AlphaFoldDB" id="M3JVK4"/>
<protein>
    <recommendedName>
        <fullName evidence="5">Peptidyl-prolyl cis-trans isomerase</fullName>
        <ecNumber evidence="5">5.2.1.8</ecNumber>
    </recommendedName>
</protein>
<evidence type="ECO:0000313" key="8">
    <source>
        <dbReference type="EMBL" id="EMG46945.1"/>
    </source>
</evidence>
<organism evidence="8 9">
    <name type="scientific">Candida maltosa (strain Xu316)</name>
    <name type="common">Yeast</name>
    <dbReference type="NCBI Taxonomy" id="1245528"/>
    <lineage>
        <taxon>Eukaryota</taxon>
        <taxon>Fungi</taxon>
        <taxon>Dikarya</taxon>
        <taxon>Ascomycota</taxon>
        <taxon>Saccharomycotina</taxon>
        <taxon>Pichiomycetes</taxon>
        <taxon>Debaryomycetaceae</taxon>
        <taxon>Candida/Lodderomyces clade</taxon>
        <taxon>Candida</taxon>
    </lineage>
</organism>
<dbReference type="SUPFAM" id="SSF54534">
    <property type="entry name" value="FKBP-like"/>
    <property type="match status" value="1"/>
</dbReference>
<dbReference type="InterPro" id="IPR036020">
    <property type="entry name" value="WW_dom_sf"/>
</dbReference>
<keyword evidence="2 4" id="KW-0697">Rotamase</keyword>
<accession>M3JVK4</accession>
<dbReference type="PROSITE" id="PS50020">
    <property type="entry name" value="WW_DOMAIN_2"/>
    <property type="match status" value="1"/>
</dbReference>
<dbReference type="SUPFAM" id="SSF51045">
    <property type="entry name" value="WW domain"/>
    <property type="match status" value="1"/>
</dbReference>
<dbReference type="SMART" id="SM00456">
    <property type="entry name" value="WW"/>
    <property type="match status" value="1"/>
</dbReference>
<dbReference type="PROSITE" id="PS50198">
    <property type="entry name" value="PPIC_PPIASE_2"/>
    <property type="match status" value="1"/>
</dbReference>
<dbReference type="GO" id="GO:0005634">
    <property type="term" value="C:nucleus"/>
    <property type="evidence" value="ECO:0007669"/>
    <property type="project" value="TreeGrafter"/>
</dbReference>
<dbReference type="Proteomes" id="UP000011777">
    <property type="component" value="Unassembled WGS sequence"/>
</dbReference>
<feature type="domain" description="WW" evidence="6">
    <location>
        <begin position="7"/>
        <end position="41"/>
    </location>
</feature>
<dbReference type="InterPro" id="IPR001202">
    <property type="entry name" value="WW_dom"/>
</dbReference>
<evidence type="ECO:0000259" key="6">
    <source>
        <dbReference type="PROSITE" id="PS50020"/>
    </source>
</evidence>
<dbReference type="EC" id="5.2.1.8" evidence="5"/>
<dbReference type="GO" id="GO:0060261">
    <property type="term" value="P:positive regulation of transcription initiation by RNA polymerase II"/>
    <property type="evidence" value="ECO:0007669"/>
    <property type="project" value="UniProtKB-ARBA"/>
</dbReference>
<dbReference type="InterPro" id="IPR051370">
    <property type="entry name" value="PPIase_Pin1"/>
</dbReference>
<feature type="domain" description="PpiC" evidence="7">
    <location>
        <begin position="66"/>
        <end position="178"/>
    </location>
</feature>
<evidence type="ECO:0000313" key="9">
    <source>
        <dbReference type="Proteomes" id="UP000011777"/>
    </source>
</evidence>
<keyword evidence="3 4" id="KW-0413">Isomerase</keyword>
<dbReference type="PROSITE" id="PS01159">
    <property type="entry name" value="WW_DOMAIN_1"/>
    <property type="match status" value="1"/>
</dbReference>
<dbReference type="InterPro" id="IPR046357">
    <property type="entry name" value="PPIase_dom_sf"/>
</dbReference>
<evidence type="ECO:0000259" key="7">
    <source>
        <dbReference type="PROSITE" id="PS50198"/>
    </source>
</evidence>
<dbReference type="Gene3D" id="2.20.70.10">
    <property type="match status" value="1"/>
</dbReference>
<comment type="caution">
    <text evidence="8">The sequence shown here is derived from an EMBL/GenBank/DDBJ whole genome shotgun (WGS) entry which is preliminary data.</text>
</comment>
<dbReference type="EMBL" id="AOGT01001816">
    <property type="protein sequence ID" value="EMG46945.1"/>
    <property type="molecule type" value="Genomic_DNA"/>
</dbReference>
<gene>
    <name evidence="8" type="ORF">G210_2790</name>
</gene>
<dbReference type="FunFam" id="3.10.50.40:FF:000026">
    <property type="entry name" value="Peptidyl-prolyl cis-trans isomerase"/>
    <property type="match status" value="1"/>
</dbReference>
<dbReference type="eggNOG" id="KOG3259">
    <property type="taxonomic scope" value="Eukaryota"/>
</dbReference>
<dbReference type="GO" id="GO:0003755">
    <property type="term" value="F:peptidyl-prolyl cis-trans isomerase activity"/>
    <property type="evidence" value="ECO:0007669"/>
    <property type="project" value="UniProtKB-UniRule"/>
</dbReference>